<proteinExistence type="predicted"/>
<dbReference type="GO" id="GO:0071539">
    <property type="term" value="P:protein localization to centrosome"/>
    <property type="evidence" value="ECO:0007669"/>
    <property type="project" value="TreeGrafter"/>
</dbReference>
<evidence type="ECO:0000256" key="2">
    <source>
        <dbReference type="SAM" id="MobiDB-lite"/>
    </source>
</evidence>
<dbReference type="PANTHER" id="PTHR22367">
    <property type="entry name" value="COILED-COIL DOMAIN-CONTAINING PROTEIN 14"/>
    <property type="match status" value="1"/>
</dbReference>
<feature type="region of interest" description="Disordered" evidence="2">
    <location>
        <begin position="472"/>
        <end position="534"/>
    </location>
</feature>
<evidence type="ECO:0000313" key="3">
    <source>
        <dbReference type="Ensembl" id="ENSLLEP00000041107.1"/>
    </source>
</evidence>
<dbReference type="InterPro" id="IPR029343">
    <property type="entry name" value="CCDC14"/>
</dbReference>
<reference evidence="3" key="1">
    <citation type="submission" date="2025-08" db="UniProtKB">
        <authorList>
            <consortium name="Ensembl"/>
        </authorList>
    </citation>
    <scope>IDENTIFICATION</scope>
</reference>
<dbReference type="Proteomes" id="UP000694569">
    <property type="component" value="Unplaced"/>
</dbReference>
<dbReference type="PANTHER" id="PTHR22367:SF2">
    <property type="entry name" value="COILED-COIL DOMAIN-CONTAINING PROTEIN 14"/>
    <property type="match status" value="1"/>
</dbReference>
<organism evidence="3 4">
    <name type="scientific">Leptobrachium leishanense</name>
    <name type="common">Leishan spiny toad</name>
    <dbReference type="NCBI Taxonomy" id="445787"/>
    <lineage>
        <taxon>Eukaryota</taxon>
        <taxon>Metazoa</taxon>
        <taxon>Chordata</taxon>
        <taxon>Craniata</taxon>
        <taxon>Vertebrata</taxon>
        <taxon>Euteleostomi</taxon>
        <taxon>Amphibia</taxon>
        <taxon>Batrachia</taxon>
        <taxon>Anura</taxon>
        <taxon>Pelobatoidea</taxon>
        <taxon>Megophryidae</taxon>
        <taxon>Leptobrachium</taxon>
    </lineage>
</organism>
<dbReference type="OrthoDB" id="10014807at2759"/>
<accession>A0A8C5QRN6</accession>
<sequence length="583" mass="64425">MFLGIAERAACMFLGIAERAACMLPGIAEHAACMLPGIAERAACMLPGIAERAACMFLGIAERAACMFLGIAERAACMFLGIAERAACMLPGIAERAACMLPGIAERAACMFLGISGCAACMLLGIVERAGFWESQSALRTDDREVMRLISELERSVSLLPAVMGNTHFQAELALTLQPLRSENAQLRRRLRILNQQLRDRERQDQGERVDASISFQTLNEALQKQLDESRKDIQSLQSKTQELLRVMEAQQEENQKLARTVHDKDQELRLILWQQESTETRTKTDLGESLVKMKINLDSCEKENKVLEVTLRQREGEVSRLRELTRTLQASMAKLLCDLGREHGKSSTGPNLTRALLDSYEKQLREENIPASASIIRYLKQVKTEQALPGQNPDCPSVSNTFTSTGTGRCLTPEGHTEPGHSQPNHLLPSSLRRAQLVPSQRHMCTPPMADMGARVCETGAANRMCCSVGDREDSQNGDEFDFKKTLQPSPNKTHRRTKPEGGNPSEPGLARCPLTQPTTSPEDKGHNLAMSDFTSGKPDWTIASFSTFTSHDEQDFRNGLAALDANIAKLHHTLQAGMLRK</sequence>
<name>A0A8C5QRN6_9ANUR</name>
<reference evidence="3" key="2">
    <citation type="submission" date="2025-09" db="UniProtKB">
        <authorList>
            <consortium name="Ensembl"/>
        </authorList>
    </citation>
    <scope>IDENTIFICATION</scope>
</reference>
<evidence type="ECO:0000256" key="1">
    <source>
        <dbReference type="SAM" id="Coils"/>
    </source>
</evidence>
<evidence type="ECO:0008006" key="5">
    <source>
        <dbReference type="Google" id="ProtNLM"/>
    </source>
</evidence>
<dbReference type="AlphaFoldDB" id="A0A8C5QRN6"/>
<keyword evidence="1" id="KW-0175">Coiled coil</keyword>
<dbReference type="Ensembl" id="ENSLLET00000042763.1">
    <property type="protein sequence ID" value="ENSLLEP00000041107.1"/>
    <property type="gene ID" value="ENSLLEG00000026139.1"/>
</dbReference>
<keyword evidence="4" id="KW-1185">Reference proteome</keyword>
<feature type="coiled-coil region" evidence="1">
    <location>
        <begin position="177"/>
        <end position="318"/>
    </location>
</feature>
<dbReference type="Pfam" id="PF15254">
    <property type="entry name" value="CCDC14"/>
    <property type="match status" value="2"/>
</dbReference>
<feature type="compositionally biased region" description="Basic and acidic residues" evidence="2">
    <location>
        <begin position="472"/>
        <end position="486"/>
    </location>
</feature>
<dbReference type="GeneTree" id="ENSGT00390000017916"/>
<dbReference type="GO" id="GO:0034451">
    <property type="term" value="C:centriolar satellite"/>
    <property type="evidence" value="ECO:0007669"/>
    <property type="project" value="TreeGrafter"/>
</dbReference>
<protein>
    <recommendedName>
        <fullName evidence="5">Coiled-coil domain-containing protein 14</fullName>
    </recommendedName>
</protein>
<evidence type="ECO:0000313" key="4">
    <source>
        <dbReference type="Proteomes" id="UP000694569"/>
    </source>
</evidence>